<keyword evidence="5 11" id="KW-0812">Transmembrane</keyword>
<evidence type="ECO:0000256" key="3">
    <source>
        <dbReference type="ARBA" id="ARBA00006870"/>
    </source>
</evidence>
<evidence type="ECO:0000256" key="9">
    <source>
        <dbReference type="ARBA" id="ARBA00047816"/>
    </source>
</evidence>
<keyword evidence="8 10" id="KW-0472">Membrane</keyword>
<evidence type="ECO:0000256" key="1">
    <source>
        <dbReference type="ARBA" id="ARBA00002536"/>
    </source>
</evidence>
<name>A0ABQ6HPN6_9MICO</name>
<accession>A0ABQ6HPN6</accession>
<dbReference type="EC" id="7.1.1.9" evidence="10"/>
<comment type="catalytic activity">
    <reaction evidence="9 10">
        <text>4 Fe(II)-[cytochrome c] + O2 + 8 H(+)(in) = 4 Fe(III)-[cytochrome c] + 2 H2O + 4 H(+)(out)</text>
        <dbReference type="Rhea" id="RHEA:11436"/>
        <dbReference type="Rhea" id="RHEA-COMP:10350"/>
        <dbReference type="Rhea" id="RHEA-COMP:14399"/>
        <dbReference type="ChEBI" id="CHEBI:15377"/>
        <dbReference type="ChEBI" id="CHEBI:15378"/>
        <dbReference type="ChEBI" id="CHEBI:15379"/>
        <dbReference type="ChEBI" id="CHEBI:29033"/>
        <dbReference type="ChEBI" id="CHEBI:29034"/>
        <dbReference type="EC" id="7.1.1.9"/>
    </reaction>
</comment>
<comment type="subcellular location">
    <subcellularLocation>
        <location evidence="2">Cell membrane</location>
        <topology evidence="2">Multi-pass membrane protein</topology>
    </subcellularLocation>
</comment>
<evidence type="ECO:0000256" key="8">
    <source>
        <dbReference type="ARBA" id="ARBA00023136"/>
    </source>
</evidence>
<organism evidence="12 13">
    <name type="scientific">Arsenicicoccus piscis</name>
    <dbReference type="NCBI Taxonomy" id="673954"/>
    <lineage>
        <taxon>Bacteria</taxon>
        <taxon>Bacillati</taxon>
        <taxon>Actinomycetota</taxon>
        <taxon>Actinomycetes</taxon>
        <taxon>Micrococcales</taxon>
        <taxon>Intrasporangiaceae</taxon>
        <taxon>Arsenicicoccus</taxon>
    </lineage>
</organism>
<sequence>MKTGRTMFLWLGVFFLVVTIIYAVSTHLWASGGAEFAGIMALLLCCFMCWMIAFYFGATYKRLPATPPEDKALGEIHEAEGEYGFFAPYSWWPIGLAFSAAWTVMGLMVGWWMFAIGVGMSLIFIIGWVFEFFHGDYSV</sequence>
<evidence type="ECO:0000313" key="13">
    <source>
        <dbReference type="Proteomes" id="UP001157109"/>
    </source>
</evidence>
<evidence type="ECO:0000256" key="11">
    <source>
        <dbReference type="SAM" id="Phobius"/>
    </source>
</evidence>
<keyword evidence="7 11" id="KW-1133">Transmembrane helix</keyword>
<dbReference type="Proteomes" id="UP001157109">
    <property type="component" value="Unassembled WGS sequence"/>
</dbReference>
<evidence type="ECO:0000256" key="4">
    <source>
        <dbReference type="ARBA" id="ARBA00022475"/>
    </source>
</evidence>
<comment type="subunit">
    <text evidence="10">Associates with subunits I, II and III to form cytochrome c oxidase.</text>
</comment>
<keyword evidence="4 10" id="KW-1003">Cell membrane</keyword>
<comment type="function">
    <text evidence="1 10">Part of cytochrome c oxidase, its function is unknown.</text>
</comment>
<protein>
    <recommendedName>
        <fullName evidence="10">Cytochrome c oxidase polypeptide 4</fullName>
        <ecNumber evidence="10">7.1.1.9</ecNumber>
    </recommendedName>
    <alternativeName>
        <fullName evidence="10">Cytochrome aa3 subunit 4</fullName>
    </alternativeName>
    <alternativeName>
        <fullName evidence="10">Cytochrome c oxidase polypeptide IV</fullName>
    </alternativeName>
</protein>
<evidence type="ECO:0000256" key="5">
    <source>
        <dbReference type="ARBA" id="ARBA00022692"/>
    </source>
</evidence>
<dbReference type="EMBL" id="BSUJ01000001">
    <property type="protein sequence ID" value="GMA19399.1"/>
    <property type="molecule type" value="Genomic_DNA"/>
</dbReference>
<dbReference type="Pfam" id="PF12270">
    <property type="entry name" value="Cyt_c_ox_IV"/>
    <property type="match status" value="1"/>
</dbReference>
<gene>
    <name evidence="12" type="primary">ctaF</name>
    <name evidence="12" type="ORF">GCM10025862_14200</name>
</gene>
<dbReference type="RefSeq" id="WP_241444787.1">
    <property type="nucleotide sequence ID" value="NZ_BSUJ01000001.1"/>
</dbReference>
<keyword evidence="13" id="KW-1185">Reference proteome</keyword>
<comment type="similarity">
    <text evidence="3 10">Belongs to the cytochrome c oxidase bacterial subunit CtaF family.</text>
</comment>
<dbReference type="PIRSF" id="PIRSF017385">
    <property type="entry name" value="CtaF"/>
    <property type="match status" value="1"/>
</dbReference>
<reference evidence="13" key="1">
    <citation type="journal article" date="2019" name="Int. J. Syst. Evol. Microbiol.">
        <title>The Global Catalogue of Microorganisms (GCM) 10K type strain sequencing project: providing services to taxonomists for standard genome sequencing and annotation.</title>
        <authorList>
            <consortium name="The Broad Institute Genomics Platform"/>
            <consortium name="The Broad Institute Genome Sequencing Center for Infectious Disease"/>
            <person name="Wu L."/>
            <person name="Ma J."/>
        </authorList>
    </citation>
    <scope>NUCLEOTIDE SEQUENCE [LARGE SCALE GENOMIC DNA]</scope>
    <source>
        <strain evidence="13">NBRC 105830</strain>
    </source>
</reference>
<keyword evidence="6 10" id="KW-1278">Translocase</keyword>
<evidence type="ECO:0000256" key="7">
    <source>
        <dbReference type="ARBA" id="ARBA00022989"/>
    </source>
</evidence>
<feature type="transmembrane region" description="Helical" evidence="11">
    <location>
        <begin position="111"/>
        <end position="133"/>
    </location>
</feature>
<evidence type="ECO:0000313" key="12">
    <source>
        <dbReference type="EMBL" id="GMA19399.1"/>
    </source>
</evidence>
<feature type="transmembrane region" description="Helical" evidence="11">
    <location>
        <begin position="36"/>
        <end position="56"/>
    </location>
</feature>
<comment type="caution">
    <text evidence="12">The sequence shown here is derived from an EMBL/GenBank/DDBJ whole genome shotgun (WGS) entry which is preliminary data.</text>
</comment>
<evidence type="ECO:0000256" key="2">
    <source>
        <dbReference type="ARBA" id="ARBA00004651"/>
    </source>
</evidence>
<dbReference type="InterPro" id="IPR021050">
    <property type="entry name" value="Cyt_c_oxidase_su4_actinobac"/>
</dbReference>
<evidence type="ECO:0000256" key="10">
    <source>
        <dbReference type="PIRNR" id="PIRNR017385"/>
    </source>
</evidence>
<evidence type="ECO:0000256" key="6">
    <source>
        <dbReference type="ARBA" id="ARBA00022967"/>
    </source>
</evidence>
<feature type="transmembrane region" description="Helical" evidence="11">
    <location>
        <begin position="7"/>
        <end position="30"/>
    </location>
</feature>
<proteinExistence type="inferred from homology"/>